<protein>
    <submittedName>
        <fullName evidence="2 3">Uncharacterized protein</fullName>
    </submittedName>
</protein>
<dbReference type="VEuPathDB" id="VectorBase:PHUM354820"/>
<dbReference type="Proteomes" id="UP000009046">
    <property type="component" value="Unassembled WGS sequence"/>
</dbReference>
<feature type="compositionally biased region" description="Basic and acidic residues" evidence="1">
    <location>
        <begin position="37"/>
        <end position="49"/>
    </location>
</feature>
<dbReference type="EnsemblMetazoa" id="PHUM354820-RA">
    <property type="protein sequence ID" value="PHUM354820-PA"/>
    <property type="gene ID" value="PHUM354820"/>
</dbReference>
<reference evidence="2" key="1">
    <citation type="submission" date="2007-04" db="EMBL/GenBank/DDBJ databases">
        <title>Annotation of Pediculus humanus corporis strain USDA.</title>
        <authorList>
            <person name="Kirkness E."/>
            <person name="Hannick L."/>
            <person name="Hass B."/>
            <person name="Bruggner R."/>
            <person name="Lawson D."/>
            <person name="Bidwell S."/>
            <person name="Joardar V."/>
            <person name="Caler E."/>
            <person name="Walenz B."/>
            <person name="Inman J."/>
            <person name="Schobel S."/>
            <person name="Galinsky K."/>
            <person name="Amedeo P."/>
            <person name="Strausberg R."/>
        </authorList>
    </citation>
    <scope>NUCLEOTIDE SEQUENCE</scope>
    <source>
        <strain evidence="2">USDA</strain>
    </source>
</reference>
<accession>E0VP95</accession>
<name>E0VP95_PEDHC</name>
<feature type="region of interest" description="Disordered" evidence="1">
    <location>
        <begin position="37"/>
        <end position="75"/>
    </location>
</feature>
<keyword evidence="4" id="KW-1185">Reference proteome</keyword>
<feature type="compositionally biased region" description="Basic and acidic residues" evidence="1">
    <location>
        <begin position="58"/>
        <end position="75"/>
    </location>
</feature>
<dbReference type="KEGG" id="phu:Phum_PHUM354820"/>
<dbReference type="AlphaFoldDB" id="E0VP95"/>
<evidence type="ECO:0000313" key="4">
    <source>
        <dbReference type="Proteomes" id="UP000009046"/>
    </source>
</evidence>
<evidence type="ECO:0000313" key="2">
    <source>
        <dbReference type="EMBL" id="EEB15201.1"/>
    </source>
</evidence>
<organism>
    <name type="scientific">Pediculus humanus subsp. corporis</name>
    <name type="common">Body louse</name>
    <dbReference type="NCBI Taxonomy" id="121224"/>
    <lineage>
        <taxon>Eukaryota</taxon>
        <taxon>Metazoa</taxon>
        <taxon>Ecdysozoa</taxon>
        <taxon>Arthropoda</taxon>
        <taxon>Hexapoda</taxon>
        <taxon>Insecta</taxon>
        <taxon>Pterygota</taxon>
        <taxon>Neoptera</taxon>
        <taxon>Paraneoptera</taxon>
        <taxon>Psocodea</taxon>
        <taxon>Troctomorpha</taxon>
        <taxon>Phthiraptera</taxon>
        <taxon>Anoplura</taxon>
        <taxon>Pediculidae</taxon>
        <taxon>Pediculus</taxon>
    </lineage>
</organism>
<evidence type="ECO:0000313" key="3">
    <source>
        <dbReference type="EnsemblMetazoa" id="PHUM354820-PA"/>
    </source>
</evidence>
<dbReference type="EMBL" id="AAZO01004125">
    <property type="status" value="NOT_ANNOTATED_CDS"/>
    <property type="molecule type" value="Genomic_DNA"/>
</dbReference>
<reference evidence="3" key="3">
    <citation type="submission" date="2021-02" db="UniProtKB">
        <authorList>
            <consortium name="EnsemblMetazoa"/>
        </authorList>
    </citation>
    <scope>IDENTIFICATION</scope>
    <source>
        <strain evidence="3">USDA</strain>
    </source>
</reference>
<dbReference type="RefSeq" id="XP_002427939.1">
    <property type="nucleotide sequence ID" value="XM_002427894.1"/>
</dbReference>
<dbReference type="HOGENOM" id="CLU_1798763_0_0_1"/>
<dbReference type="CTD" id="8232035"/>
<reference evidence="2" key="2">
    <citation type="submission" date="2007-04" db="EMBL/GenBank/DDBJ databases">
        <title>The genome of the human body louse.</title>
        <authorList>
            <consortium name="The Human Body Louse Genome Consortium"/>
            <person name="Kirkness E."/>
            <person name="Walenz B."/>
            <person name="Hass B."/>
            <person name="Bruggner R."/>
            <person name="Strausberg R."/>
        </authorList>
    </citation>
    <scope>NUCLEOTIDE SEQUENCE</scope>
    <source>
        <strain evidence="2">USDA</strain>
    </source>
</reference>
<proteinExistence type="predicted"/>
<gene>
    <name evidence="3" type="primary">8232035</name>
    <name evidence="2" type="ORF">Phum_PHUM354820</name>
</gene>
<dbReference type="InParanoid" id="E0VP95"/>
<dbReference type="GeneID" id="8232035"/>
<dbReference type="EMBL" id="DS235361">
    <property type="protein sequence ID" value="EEB15201.1"/>
    <property type="molecule type" value="Genomic_DNA"/>
</dbReference>
<evidence type="ECO:0000256" key="1">
    <source>
        <dbReference type="SAM" id="MobiDB-lite"/>
    </source>
</evidence>
<sequence length="144" mass="16939">MMGDDTGKKMECNGQPLKKKCKKKTFGKKTFATEQRPLKQEKLNVNERPIRKKKKTKKYESYERRNGKSPEPEIQHETNLLLALGLTPIKKDDEGNEENNEYYFVYVIILKKKNSIVYHAAKKFNLFVNAFVKNVTEIKNQIRK</sequence>